<proteinExistence type="predicted"/>
<evidence type="ECO:0000313" key="2">
    <source>
        <dbReference type="EMBL" id="PWW24861.1"/>
    </source>
</evidence>
<reference evidence="3" key="1">
    <citation type="submission" date="2018-05" db="EMBL/GenBank/DDBJ databases">
        <authorList>
            <person name="Klenk H.-P."/>
            <person name="Huntemann M."/>
            <person name="Clum A."/>
            <person name="Pillay M."/>
            <person name="Palaniappan K."/>
            <person name="Varghese N."/>
            <person name="Mikhailova N."/>
            <person name="Stamatis D."/>
            <person name="Reddy T."/>
            <person name="Daum C."/>
            <person name="Shapiro N."/>
            <person name="Ivanova N."/>
            <person name="Kyrpides N."/>
            <person name="Woyke T."/>
        </authorList>
    </citation>
    <scope>NUCLEOTIDE SEQUENCE [LARGE SCALE GENOMIC DNA]</scope>
    <source>
        <strain evidence="3">DSM 45417</strain>
    </source>
</reference>
<dbReference type="AlphaFoldDB" id="A0A317QPZ1"/>
<protein>
    <submittedName>
        <fullName evidence="2">Uncharacterized protein</fullName>
    </submittedName>
</protein>
<evidence type="ECO:0000313" key="3">
    <source>
        <dbReference type="Proteomes" id="UP000246661"/>
    </source>
</evidence>
<sequence length="41" mass="4381">MPAARDGDVRIRGRVWREPRSAGPRGGDAVGGLDPRAQVPQ</sequence>
<accession>A0A317QPZ1</accession>
<evidence type="ECO:0000256" key="1">
    <source>
        <dbReference type="SAM" id="MobiDB-lite"/>
    </source>
</evidence>
<feature type="compositionally biased region" description="Basic and acidic residues" evidence="1">
    <location>
        <begin position="1"/>
        <end position="20"/>
    </location>
</feature>
<gene>
    <name evidence="2" type="ORF">JD79_04052</name>
</gene>
<dbReference type="EMBL" id="QGTX01000001">
    <property type="protein sequence ID" value="PWW24861.1"/>
    <property type="molecule type" value="Genomic_DNA"/>
</dbReference>
<keyword evidence="3" id="KW-1185">Reference proteome</keyword>
<feature type="region of interest" description="Disordered" evidence="1">
    <location>
        <begin position="1"/>
        <end position="41"/>
    </location>
</feature>
<organism evidence="2 3">
    <name type="scientific">Geodermatophilus normandii</name>
    <dbReference type="NCBI Taxonomy" id="1137989"/>
    <lineage>
        <taxon>Bacteria</taxon>
        <taxon>Bacillati</taxon>
        <taxon>Actinomycetota</taxon>
        <taxon>Actinomycetes</taxon>
        <taxon>Geodermatophilales</taxon>
        <taxon>Geodermatophilaceae</taxon>
        <taxon>Geodermatophilus</taxon>
    </lineage>
</organism>
<comment type="caution">
    <text evidence="2">The sequence shown here is derived from an EMBL/GenBank/DDBJ whole genome shotgun (WGS) entry which is preliminary data.</text>
</comment>
<name>A0A317QPZ1_9ACTN</name>
<dbReference type="Proteomes" id="UP000246661">
    <property type="component" value="Unassembled WGS sequence"/>
</dbReference>